<dbReference type="Proteomes" id="UP000653904">
    <property type="component" value="Unassembled WGS sequence"/>
</dbReference>
<evidence type="ECO:0000256" key="5">
    <source>
        <dbReference type="ARBA" id="ARBA00022764"/>
    </source>
</evidence>
<evidence type="ECO:0000256" key="6">
    <source>
        <dbReference type="ARBA" id="ARBA00022841"/>
    </source>
</evidence>
<evidence type="ECO:0000256" key="3">
    <source>
        <dbReference type="ARBA" id="ARBA00022679"/>
    </source>
</evidence>
<comment type="pathway">
    <text evidence="2">Glycan biosynthesis; alginate biosynthesis.</text>
</comment>
<evidence type="ECO:0000256" key="2">
    <source>
        <dbReference type="ARBA" id="ARBA00005182"/>
    </source>
</evidence>
<name>A0AAW3X0S3_9CLOT</name>
<dbReference type="GO" id="GO:0016740">
    <property type="term" value="F:transferase activity"/>
    <property type="evidence" value="ECO:0007669"/>
    <property type="project" value="UniProtKB-KW"/>
</dbReference>
<reference evidence="8 9" key="1">
    <citation type="submission" date="2020-08" db="EMBL/GenBank/DDBJ databases">
        <title>Genome public.</title>
        <authorList>
            <person name="Liu C."/>
            <person name="Sun Q."/>
        </authorList>
    </citation>
    <scope>NUCLEOTIDE SEQUENCE [LARGE SCALE GENOMIC DNA]</scope>
    <source>
        <strain evidence="8 9">BX14</strain>
    </source>
</reference>
<protein>
    <submittedName>
        <fullName evidence="8">Alginate O-acetyltransferase</fullName>
    </submittedName>
</protein>
<dbReference type="Pfam" id="PF16822">
    <property type="entry name" value="ALGX"/>
    <property type="match status" value="1"/>
</dbReference>
<keyword evidence="4" id="KW-0732">Signal</keyword>
<keyword evidence="9" id="KW-1185">Reference proteome</keyword>
<dbReference type="InterPro" id="IPR031811">
    <property type="entry name" value="ALGX/ALGJ_SGNH-like"/>
</dbReference>
<comment type="caution">
    <text evidence="8">The sequence shown here is derived from an EMBL/GenBank/DDBJ whole genome shotgun (WGS) entry which is preliminary data.</text>
</comment>
<dbReference type="GO" id="GO:0042121">
    <property type="term" value="P:alginic acid biosynthetic process"/>
    <property type="evidence" value="ECO:0007669"/>
    <property type="project" value="UniProtKB-KW"/>
</dbReference>
<dbReference type="EMBL" id="JACOOW010000004">
    <property type="protein sequence ID" value="MBC5656054.1"/>
    <property type="molecule type" value="Genomic_DNA"/>
</dbReference>
<dbReference type="GO" id="GO:0042597">
    <property type="term" value="C:periplasmic space"/>
    <property type="evidence" value="ECO:0007669"/>
    <property type="project" value="UniProtKB-SubCell"/>
</dbReference>
<proteinExistence type="predicted"/>
<comment type="subcellular location">
    <subcellularLocation>
        <location evidence="1">Periplasm</location>
    </subcellularLocation>
</comment>
<evidence type="ECO:0000313" key="8">
    <source>
        <dbReference type="EMBL" id="MBC5656054.1"/>
    </source>
</evidence>
<accession>A0AAW3X0S3</accession>
<evidence type="ECO:0000313" key="9">
    <source>
        <dbReference type="Proteomes" id="UP000653904"/>
    </source>
</evidence>
<dbReference type="AlphaFoldDB" id="A0AAW3X0S3"/>
<dbReference type="RefSeq" id="WP_118651579.1">
    <property type="nucleotide sequence ID" value="NZ_JACOOW010000004.1"/>
</dbReference>
<evidence type="ECO:0000259" key="7">
    <source>
        <dbReference type="Pfam" id="PF16822"/>
    </source>
</evidence>
<evidence type="ECO:0000256" key="1">
    <source>
        <dbReference type="ARBA" id="ARBA00004418"/>
    </source>
</evidence>
<keyword evidence="3" id="KW-0808">Transferase</keyword>
<evidence type="ECO:0000256" key="4">
    <source>
        <dbReference type="ARBA" id="ARBA00022729"/>
    </source>
</evidence>
<gene>
    <name evidence="8" type="ORF">H8S19_03035</name>
</gene>
<feature type="domain" description="AlgX/AlgJ SGNH hydrolase-like" evidence="7">
    <location>
        <begin position="91"/>
        <end position="254"/>
    </location>
</feature>
<organism evidence="8 9">
    <name type="scientific">Clostridium segne</name>
    <dbReference type="NCBI Taxonomy" id="2763038"/>
    <lineage>
        <taxon>Bacteria</taxon>
        <taxon>Bacillati</taxon>
        <taxon>Bacillota</taxon>
        <taxon>Clostridia</taxon>
        <taxon>Eubacteriales</taxon>
        <taxon>Clostridiaceae</taxon>
        <taxon>Clostridium</taxon>
    </lineage>
</organism>
<sequence length="366" mass="41434">MKRTHIMIAVFFACILSPNLLFPILKTTADEGTGENRSLAAFPTLSLETIDTFPSGVEDWINDHAAFRNRFLSLNARLNLSLFQFGDSQDVITGKDGWYFYTLGSSVEDFLGTNRFSAGELQMLADKLQTVHDAWKEKGTEFIFLCAPNKEGVYSEFLPDGFTAPDGPTRRSELLDYLEIHTNVPVVNPYPELKNRRDYQWYFKTDTHWNDAAGFLVSGQIIDAAGGTSTPIEDVTVTYEPRDPGDLANLFHMPESMCDDTKADVSGYRNNVTIHYDSASDDGNIAHISADQAPDPRRITIYRDSFGTALLTGLPKYFAHTDFYHWQAFEPEFLNENKPDVLVYEVVERDLGRMMEDLEKLMPTQK</sequence>
<keyword evidence="5" id="KW-0574">Periplasm</keyword>
<keyword evidence="6" id="KW-0016">Alginate biosynthesis</keyword>